<accession>A0AAD6FYW2</accession>
<dbReference type="InterPro" id="IPR018620">
    <property type="entry name" value="Ubiquitin3-bd_protein_But2_C"/>
</dbReference>
<feature type="domain" description="Cell wall mannoprotein PIR1-like C-terminal" evidence="3">
    <location>
        <begin position="4"/>
        <end position="63"/>
    </location>
</feature>
<dbReference type="GeneID" id="81602560"/>
<proteinExistence type="predicted"/>
<feature type="compositionally biased region" description="Low complexity" evidence="1">
    <location>
        <begin position="321"/>
        <end position="333"/>
    </location>
</feature>
<gene>
    <name evidence="4" type="ORF">N7458_008935</name>
</gene>
<feature type="compositionally biased region" description="Low complexity" evidence="1">
    <location>
        <begin position="296"/>
        <end position="310"/>
    </location>
</feature>
<dbReference type="RefSeq" id="XP_056761166.1">
    <property type="nucleotide sequence ID" value="XM_056912317.1"/>
</dbReference>
<protein>
    <submittedName>
        <fullName evidence="4">GPI anchored cell wall protein</fullName>
    </submittedName>
</protein>
<evidence type="ECO:0000259" key="2">
    <source>
        <dbReference type="Pfam" id="PF09792"/>
    </source>
</evidence>
<dbReference type="Proteomes" id="UP001213681">
    <property type="component" value="Unassembled WGS sequence"/>
</dbReference>
<feature type="region of interest" description="Disordered" evidence="1">
    <location>
        <begin position="133"/>
        <end position="239"/>
    </location>
</feature>
<evidence type="ECO:0000256" key="1">
    <source>
        <dbReference type="SAM" id="MobiDB-lite"/>
    </source>
</evidence>
<feature type="region of interest" description="Disordered" evidence="1">
    <location>
        <begin position="293"/>
        <end position="335"/>
    </location>
</feature>
<name>A0AAD6FYW2_9EURO</name>
<organism evidence="4 5">
    <name type="scientific">Penicillium daleae</name>
    <dbReference type="NCBI Taxonomy" id="63821"/>
    <lineage>
        <taxon>Eukaryota</taxon>
        <taxon>Fungi</taxon>
        <taxon>Dikarya</taxon>
        <taxon>Ascomycota</taxon>
        <taxon>Pezizomycotina</taxon>
        <taxon>Eurotiomycetes</taxon>
        <taxon>Eurotiomycetidae</taxon>
        <taxon>Eurotiales</taxon>
        <taxon>Aspergillaceae</taxon>
        <taxon>Penicillium</taxon>
    </lineage>
</organism>
<reference evidence="4" key="2">
    <citation type="journal article" date="2023" name="IMA Fungus">
        <title>Comparative genomic study of the Penicillium genus elucidates a diverse pangenome and 15 lateral gene transfer events.</title>
        <authorList>
            <person name="Petersen C."/>
            <person name="Sorensen T."/>
            <person name="Nielsen M.R."/>
            <person name="Sondergaard T.E."/>
            <person name="Sorensen J.L."/>
            <person name="Fitzpatrick D.A."/>
            <person name="Frisvad J.C."/>
            <person name="Nielsen K.L."/>
        </authorList>
    </citation>
    <scope>NUCLEOTIDE SEQUENCE</scope>
    <source>
        <strain evidence="4">IBT 16125</strain>
    </source>
</reference>
<dbReference type="AlphaFoldDB" id="A0AAD6FYW2"/>
<comment type="caution">
    <text evidence="4">The sequence shown here is derived from an EMBL/GenBank/DDBJ whole genome shotgun (WGS) entry which is preliminary data.</text>
</comment>
<dbReference type="PANTHER" id="PTHR39613">
    <property type="entry name" value="ANCHORED CELL WALL PROTEIN, PUTATIVE (AFU_ORTHOLOGUE AFUA_4G08960)-RELATED"/>
    <property type="match status" value="1"/>
</dbReference>
<evidence type="ECO:0000313" key="5">
    <source>
        <dbReference type="Proteomes" id="UP001213681"/>
    </source>
</evidence>
<sequence length="517" mass="50595">MPAETTQFQCDEGKAGTPGFSISSSGQLQFHGGSAFIACETGQNGGLNIYTTNSTSVTKCKNVILRADSCASTGSAPVIGIPAAPGANVTVPGGVSPGGAGPGGTGGAGASASPVTIVSTVTVTNCVCSTTEAPGAPGSAAPGASSQTSGAPAGTAPTGTAPTGTAPTGTAPAGTAPAVVPVAPAPTGSAAPSSAASAHTSTVPVTPVPGQSSGASAGTSASAASTTQPSSPCPSCSQSASSSLASGGSSVCPTCSQSAASSGAHTSSVCPPSSSVCPSCPVSTAGPPFANTTRISPAPVTSTAASPSTSIHPLTSVPANATSTTATSTSSATGCPTNLSGEFQFPHLMVRIDSAKPDTPHGTGFNGTVNSTLATTFNFDIPQSYSGKTCSLIFLFPRKEELQTTSFSFSGDGRVAFGKLSQTVTTSTTENNVPSVSQGLGTLTLSPGHSYLVSTFSCPAGQAVAFEMKNAGSTDFEFFEDWNPSPYVHLSDIERKLFLRTGLADIGFRLGLFITVC</sequence>
<dbReference type="EMBL" id="JAPVEA010000008">
    <property type="protein sequence ID" value="KAJ5437937.1"/>
    <property type="molecule type" value="Genomic_DNA"/>
</dbReference>
<dbReference type="Pfam" id="PF09792">
    <property type="entry name" value="But2"/>
    <property type="match status" value="1"/>
</dbReference>
<feature type="domain" description="Ubiquitin 3 binding protein But2 C-terminal" evidence="2">
    <location>
        <begin position="344"/>
        <end position="484"/>
    </location>
</feature>
<keyword evidence="5" id="KW-1185">Reference proteome</keyword>
<reference evidence="4" key="1">
    <citation type="submission" date="2022-12" db="EMBL/GenBank/DDBJ databases">
        <authorList>
            <person name="Petersen C."/>
        </authorList>
    </citation>
    <scope>NUCLEOTIDE SEQUENCE</scope>
    <source>
        <strain evidence="4">IBT 16125</strain>
    </source>
</reference>
<feature type="compositionally biased region" description="Polar residues" evidence="1">
    <location>
        <begin position="311"/>
        <end position="320"/>
    </location>
</feature>
<dbReference type="Pfam" id="PF22799">
    <property type="entry name" value="PIR1-like_C"/>
    <property type="match status" value="1"/>
</dbReference>
<evidence type="ECO:0000313" key="4">
    <source>
        <dbReference type="EMBL" id="KAJ5437937.1"/>
    </source>
</evidence>
<evidence type="ECO:0000259" key="3">
    <source>
        <dbReference type="Pfam" id="PF22799"/>
    </source>
</evidence>
<dbReference type="InterPro" id="IPR054508">
    <property type="entry name" value="PIR1-like_C"/>
</dbReference>
<dbReference type="PANTHER" id="PTHR39613:SF1">
    <property type="entry name" value="ANCHORED CELL WALL PROTEIN, PUTATIVE (AFU_ORTHOLOGUE AFUA_4G08960)-RELATED"/>
    <property type="match status" value="1"/>
</dbReference>